<dbReference type="PANTHER" id="PTHR37377">
    <property type="entry name" value="RIBULOSE BISPHOSPHATE CARBOXYLASE LARGE CHAIN"/>
    <property type="match status" value="1"/>
</dbReference>
<keyword evidence="6" id="KW-1133">Transmembrane helix</keyword>
<reference evidence="8" key="2">
    <citation type="submission" date="2018-02" db="UniProtKB">
        <authorList>
            <consortium name="EnsemblPlants"/>
        </authorList>
    </citation>
    <scope>IDENTIFICATION</scope>
    <source>
        <strain evidence="8">Williams 82</strain>
    </source>
</reference>
<dbReference type="PANTHER" id="PTHR37377:SF2">
    <property type="entry name" value="SMALL RIBOSOMAL SUBUNIT PROTEIN US2C"/>
    <property type="match status" value="1"/>
</dbReference>
<dbReference type="STRING" id="3847.A0A0R0GHX9"/>
<dbReference type="AlphaFoldDB" id="A0A0R0GHX9"/>
<proteinExistence type="inferred from homology"/>
<dbReference type="OMA" id="CLIVAEP"/>
<evidence type="ECO:0000256" key="5">
    <source>
        <dbReference type="ARBA" id="ARBA00022640"/>
    </source>
</evidence>
<keyword evidence="6" id="KW-0812">Transmembrane</keyword>
<feature type="transmembrane region" description="Helical" evidence="6">
    <location>
        <begin position="58"/>
        <end position="77"/>
    </location>
</feature>
<keyword evidence="6" id="KW-0472">Membrane</keyword>
<evidence type="ECO:0000313" key="7">
    <source>
        <dbReference type="EMBL" id="KRH18118.1"/>
    </source>
</evidence>
<dbReference type="InterPro" id="IPR038860">
    <property type="entry name" value="YCF72"/>
</dbReference>
<sequence length="83" mass="9390">MVYKVHNYTPLTIGCLPSQHLDPTMPKFFWFTVIFPTCLIVAEPFLDAKRTSPEGNFNVVNFPLFAISFAIKFATLANLDSSF</sequence>
<name>A0A0R0GHX9_SOYBN</name>
<dbReference type="Gramene" id="KRH18118">
    <property type="protein sequence ID" value="KRH18118"/>
    <property type="gene ID" value="GLYMA_13G039100"/>
</dbReference>
<dbReference type="Proteomes" id="UP000008827">
    <property type="component" value="Chromosome 13"/>
</dbReference>
<evidence type="ECO:0000256" key="1">
    <source>
        <dbReference type="ARBA" id="ARBA00004229"/>
    </source>
</evidence>
<gene>
    <name evidence="7" type="ORF">GLYMA_13G039100</name>
</gene>
<evidence type="ECO:0000256" key="2">
    <source>
        <dbReference type="ARBA" id="ARBA00009599"/>
    </source>
</evidence>
<organism evidence="7">
    <name type="scientific">Glycine max</name>
    <name type="common">Soybean</name>
    <name type="synonym">Glycine hispida</name>
    <dbReference type="NCBI Taxonomy" id="3847"/>
    <lineage>
        <taxon>Eukaryota</taxon>
        <taxon>Viridiplantae</taxon>
        <taxon>Streptophyta</taxon>
        <taxon>Embryophyta</taxon>
        <taxon>Tracheophyta</taxon>
        <taxon>Spermatophyta</taxon>
        <taxon>Magnoliopsida</taxon>
        <taxon>eudicotyledons</taxon>
        <taxon>Gunneridae</taxon>
        <taxon>Pentapetalae</taxon>
        <taxon>rosids</taxon>
        <taxon>fabids</taxon>
        <taxon>Fabales</taxon>
        <taxon>Fabaceae</taxon>
        <taxon>Papilionoideae</taxon>
        <taxon>50 kb inversion clade</taxon>
        <taxon>NPAAA clade</taxon>
        <taxon>indigoferoid/millettioid clade</taxon>
        <taxon>Phaseoleae</taxon>
        <taxon>Glycine</taxon>
        <taxon>Glycine subgen. Soja</taxon>
    </lineage>
</organism>
<evidence type="ECO:0000313" key="8">
    <source>
        <dbReference type="EnsemblPlants" id="KRH18118"/>
    </source>
</evidence>
<dbReference type="GO" id="GO:0009507">
    <property type="term" value="C:chloroplast"/>
    <property type="evidence" value="ECO:0007669"/>
    <property type="project" value="UniProtKB-SubCell"/>
</dbReference>
<comment type="similarity">
    <text evidence="2">Belongs to the ycf72 family.</text>
</comment>
<keyword evidence="4" id="KW-0150">Chloroplast</keyword>
<protein>
    <recommendedName>
        <fullName evidence="3">Uncharacterized protein ycf72</fullName>
    </recommendedName>
</protein>
<evidence type="ECO:0000256" key="4">
    <source>
        <dbReference type="ARBA" id="ARBA00022528"/>
    </source>
</evidence>
<keyword evidence="9" id="KW-1185">Reference proteome</keyword>
<keyword evidence="5" id="KW-0934">Plastid</keyword>
<reference evidence="7" key="3">
    <citation type="submission" date="2018-07" db="EMBL/GenBank/DDBJ databases">
        <title>WGS assembly of Glycine max.</title>
        <authorList>
            <person name="Schmutz J."/>
            <person name="Cannon S."/>
            <person name="Schlueter J."/>
            <person name="Ma J."/>
            <person name="Mitros T."/>
            <person name="Nelson W."/>
            <person name="Hyten D."/>
            <person name="Song Q."/>
            <person name="Thelen J."/>
            <person name="Cheng J."/>
            <person name="Xu D."/>
            <person name="Hellsten U."/>
            <person name="May G."/>
            <person name="Yu Y."/>
            <person name="Sakurai T."/>
            <person name="Umezawa T."/>
            <person name="Bhattacharyya M."/>
            <person name="Sandhu D."/>
            <person name="Valliyodan B."/>
            <person name="Lindquist E."/>
            <person name="Peto M."/>
            <person name="Grant D."/>
            <person name="Shu S."/>
            <person name="Goodstein D."/>
            <person name="Barry K."/>
            <person name="Futrell-Griggs M."/>
            <person name="Abernathy B."/>
            <person name="Du J."/>
            <person name="Tian Z."/>
            <person name="Zhu L."/>
            <person name="Gill N."/>
            <person name="Joshi T."/>
            <person name="Libault M."/>
            <person name="Sethuraman A."/>
            <person name="Zhang X."/>
            <person name="Shinozaki K."/>
            <person name="Nguyen H."/>
            <person name="Wing R."/>
            <person name="Cregan P."/>
            <person name="Specht J."/>
            <person name="Grimwood J."/>
            <person name="Rokhsar D."/>
            <person name="Stacey G."/>
            <person name="Shoemaker R."/>
            <person name="Jackson S."/>
        </authorList>
    </citation>
    <scope>NUCLEOTIDE SEQUENCE</scope>
    <source>
        <tissue evidence="7">Callus</tissue>
    </source>
</reference>
<dbReference type="EnsemblPlants" id="KRH18118">
    <property type="protein sequence ID" value="KRH18118"/>
    <property type="gene ID" value="GLYMA_13G039100"/>
</dbReference>
<dbReference type="PROSITE" id="PS51257">
    <property type="entry name" value="PROKAR_LIPOPROTEIN"/>
    <property type="match status" value="1"/>
</dbReference>
<dbReference type="EMBL" id="CM000846">
    <property type="protein sequence ID" value="KRH18118.1"/>
    <property type="molecule type" value="Genomic_DNA"/>
</dbReference>
<dbReference type="InParanoid" id="A0A0R0GHX9"/>
<reference evidence="7 8" key="1">
    <citation type="journal article" date="2010" name="Nature">
        <title>Genome sequence of the palaeopolyploid soybean.</title>
        <authorList>
            <person name="Schmutz J."/>
            <person name="Cannon S.B."/>
            <person name="Schlueter J."/>
            <person name="Ma J."/>
            <person name="Mitros T."/>
            <person name="Nelson W."/>
            <person name="Hyten D.L."/>
            <person name="Song Q."/>
            <person name="Thelen J.J."/>
            <person name="Cheng J."/>
            <person name="Xu D."/>
            <person name="Hellsten U."/>
            <person name="May G.D."/>
            <person name="Yu Y."/>
            <person name="Sakurai T."/>
            <person name="Umezawa T."/>
            <person name="Bhattacharyya M.K."/>
            <person name="Sandhu D."/>
            <person name="Valliyodan B."/>
            <person name="Lindquist E."/>
            <person name="Peto M."/>
            <person name="Grant D."/>
            <person name="Shu S."/>
            <person name="Goodstein D."/>
            <person name="Barry K."/>
            <person name="Futrell-Griggs M."/>
            <person name="Abernathy B."/>
            <person name="Du J."/>
            <person name="Tian Z."/>
            <person name="Zhu L."/>
            <person name="Gill N."/>
            <person name="Joshi T."/>
            <person name="Libault M."/>
            <person name="Sethuraman A."/>
            <person name="Zhang X.-C."/>
            <person name="Shinozaki K."/>
            <person name="Nguyen H.T."/>
            <person name="Wing R.A."/>
            <person name="Cregan P."/>
            <person name="Specht J."/>
            <person name="Grimwood J."/>
            <person name="Rokhsar D."/>
            <person name="Stacey G."/>
            <person name="Shoemaker R.C."/>
            <person name="Jackson S.A."/>
        </authorList>
    </citation>
    <scope>NUCLEOTIDE SEQUENCE</scope>
    <source>
        <strain evidence="8">cv. Williams 82</strain>
        <tissue evidence="7">Callus</tissue>
    </source>
</reference>
<evidence type="ECO:0000313" key="9">
    <source>
        <dbReference type="Proteomes" id="UP000008827"/>
    </source>
</evidence>
<feature type="transmembrane region" description="Helical" evidence="6">
    <location>
        <begin position="28"/>
        <end position="46"/>
    </location>
</feature>
<comment type="subcellular location">
    <subcellularLocation>
        <location evidence="1">Plastid</location>
        <location evidence="1">Chloroplast</location>
    </subcellularLocation>
</comment>
<accession>A0A0R0GHX9</accession>
<evidence type="ECO:0000256" key="3">
    <source>
        <dbReference type="ARBA" id="ARBA00021519"/>
    </source>
</evidence>
<evidence type="ECO:0000256" key="6">
    <source>
        <dbReference type="SAM" id="Phobius"/>
    </source>
</evidence>